<gene>
    <name evidence="2" type="ORF">R3P38DRAFT_286689</name>
</gene>
<proteinExistence type="predicted"/>
<comment type="caution">
    <text evidence="2">The sequence shown here is derived from an EMBL/GenBank/DDBJ whole genome shotgun (WGS) entry which is preliminary data.</text>
</comment>
<evidence type="ECO:0008006" key="4">
    <source>
        <dbReference type="Google" id="ProtNLM"/>
    </source>
</evidence>
<organism evidence="2 3">
    <name type="scientific">Favolaschia claudopus</name>
    <dbReference type="NCBI Taxonomy" id="2862362"/>
    <lineage>
        <taxon>Eukaryota</taxon>
        <taxon>Fungi</taxon>
        <taxon>Dikarya</taxon>
        <taxon>Basidiomycota</taxon>
        <taxon>Agaricomycotina</taxon>
        <taxon>Agaricomycetes</taxon>
        <taxon>Agaricomycetidae</taxon>
        <taxon>Agaricales</taxon>
        <taxon>Marasmiineae</taxon>
        <taxon>Mycenaceae</taxon>
        <taxon>Favolaschia</taxon>
    </lineage>
</organism>
<reference evidence="2 3" key="1">
    <citation type="journal article" date="2024" name="J Genomics">
        <title>Draft genome sequencing and assembly of Favolaschia claudopus CIRM-BRFM 2984 isolated from oak limbs.</title>
        <authorList>
            <person name="Navarro D."/>
            <person name="Drula E."/>
            <person name="Chaduli D."/>
            <person name="Cazenave R."/>
            <person name="Ahrendt S."/>
            <person name="Wang J."/>
            <person name="Lipzen A."/>
            <person name="Daum C."/>
            <person name="Barry K."/>
            <person name="Grigoriev I.V."/>
            <person name="Favel A."/>
            <person name="Rosso M.N."/>
            <person name="Martin F."/>
        </authorList>
    </citation>
    <scope>NUCLEOTIDE SEQUENCE [LARGE SCALE GENOMIC DNA]</scope>
    <source>
        <strain evidence="2 3">CIRM-BRFM 2984</strain>
    </source>
</reference>
<accession>A0AAV9ZPC2</accession>
<dbReference type="AlphaFoldDB" id="A0AAV9ZPC2"/>
<evidence type="ECO:0000313" key="3">
    <source>
        <dbReference type="Proteomes" id="UP001362999"/>
    </source>
</evidence>
<keyword evidence="3" id="KW-1185">Reference proteome</keyword>
<dbReference type="EMBL" id="JAWWNJ010000126">
    <property type="protein sequence ID" value="KAK6988027.1"/>
    <property type="molecule type" value="Genomic_DNA"/>
</dbReference>
<evidence type="ECO:0000256" key="1">
    <source>
        <dbReference type="SAM" id="MobiDB-lite"/>
    </source>
</evidence>
<protein>
    <recommendedName>
        <fullName evidence="4">Secreted protein</fullName>
    </recommendedName>
</protein>
<evidence type="ECO:0000313" key="2">
    <source>
        <dbReference type="EMBL" id="KAK6988027.1"/>
    </source>
</evidence>
<sequence length="85" mass="9167">MLLLLLLCAPTRGSPSSHTIAHSGSSKLHIAQRKEMNTAMASQSYGTPYRNDYRRSRSATGRGQFKAGFCGSGTAIGIHQPLDDM</sequence>
<dbReference type="Proteomes" id="UP001362999">
    <property type="component" value="Unassembled WGS sequence"/>
</dbReference>
<name>A0AAV9ZPC2_9AGAR</name>
<feature type="region of interest" description="Disordered" evidence="1">
    <location>
        <begin position="40"/>
        <end position="60"/>
    </location>
</feature>